<keyword evidence="2" id="KW-1003">Cell membrane</keyword>
<keyword evidence="5" id="KW-1185">Reference proteome</keyword>
<evidence type="ECO:0000256" key="1">
    <source>
        <dbReference type="ARBA" id="ARBA00010692"/>
    </source>
</evidence>
<dbReference type="InterPro" id="IPR003784">
    <property type="entry name" value="BioY"/>
</dbReference>
<comment type="similarity">
    <text evidence="1 2">Belongs to the BioY family.</text>
</comment>
<dbReference type="AlphaFoldDB" id="A0A1I6JWT6"/>
<accession>A0A1I6JWT6</accession>
<dbReference type="Proteomes" id="UP000199659">
    <property type="component" value="Unassembled WGS sequence"/>
</dbReference>
<gene>
    <name evidence="4" type="ORF">SAMN05661086_02025</name>
</gene>
<reference evidence="4 5" key="1">
    <citation type="submission" date="2016-10" db="EMBL/GenBank/DDBJ databases">
        <authorList>
            <person name="de Groot N.N."/>
        </authorList>
    </citation>
    <scope>NUCLEOTIDE SEQUENCE [LARGE SCALE GENOMIC DNA]</scope>
    <source>
        <strain evidence="4 5">743A</strain>
    </source>
</reference>
<organism evidence="4 5">
    <name type="scientific">Anaeromicropila populeti</name>
    <dbReference type="NCBI Taxonomy" id="37658"/>
    <lineage>
        <taxon>Bacteria</taxon>
        <taxon>Bacillati</taxon>
        <taxon>Bacillota</taxon>
        <taxon>Clostridia</taxon>
        <taxon>Lachnospirales</taxon>
        <taxon>Lachnospiraceae</taxon>
        <taxon>Anaeromicropila</taxon>
    </lineage>
</organism>
<feature type="transmembrane region" description="Helical" evidence="3">
    <location>
        <begin position="12"/>
        <end position="28"/>
    </location>
</feature>
<comment type="subcellular location">
    <subcellularLocation>
        <location evidence="2">Cell membrane</location>
        <topology evidence="2">Multi-pass membrane protein</topology>
    </subcellularLocation>
</comment>
<evidence type="ECO:0000313" key="5">
    <source>
        <dbReference type="Proteomes" id="UP000199659"/>
    </source>
</evidence>
<keyword evidence="3" id="KW-0812">Transmembrane</keyword>
<evidence type="ECO:0000313" key="4">
    <source>
        <dbReference type="EMBL" id="SFR83413.1"/>
    </source>
</evidence>
<feature type="transmembrane region" description="Helical" evidence="3">
    <location>
        <begin position="117"/>
        <end position="137"/>
    </location>
</feature>
<evidence type="ECO:0000256" key="3">
    <source>
        <dbReference type="SAM" id="Phobius"/>
    </source>
</evidence>
<proteinExistence type="inferred from homology"/>
<name>A0A1I6JWT6_9FIRM</name>
<dbReference type="OrthoDB" id="9803495at2"/>
<dbReference type="GO" id="GO:0005886">
    <property type="term" value="C:plasma membrane"/>
    <property type="evidence" value="ECO:0007669"/>
    <property type="project" value="UniProtKB-SubCell"/>
</dbReference>
<keyword evidence="2 3" id="KW-0472">Membrane</keyword>
<dbReference type="Pfam" id="PF02632">
    <property type="entry name" value="BioY"/>
    <property type="match status" value="1"/>
</dbReference>
<feature type="transmembrane region" description="Helical" evidence="3">
    <location>
        <begin position="87"/>
        <end position="105"/>
    </location>
</feature>
<dbReference type="GO" id="GO:0015225">
    <property type="term" value="F:biotin transmembrane transporter activity"/>
    <property type="evidence" value="ECO:0007669"/>
    <property type="project" value="UniProtKB-UniRule"/>
</dbReference>
<feature type="transmembrane region" description="Helical" evidence="3">
    <location>
        <begin position="152"/>
        <end position="174"/>
    </location>
</feature>
<dbReference type="RefSeq" id="WP_092560567.1">
    <property type="nucleotide sequence ID" value="NZ_FOYZ01000007.1"/>
</dbReference>
<evidence type="ECO:0000256" key="2">
    <source>
        <dbReference type="PIRNR" id="PIRNR016661"/>
    </source>
</evidence>
<feature type="transmembrane region" description="Helical" evidence="3">
    <location>
        <begin position="58"/>
        <end position="75"/>
    </location>
</feature>
<dbReference type="STRING" id="37658.SAMN05661086_02025"/>
<dbReference type="PANTHER" id="PTHR34295">
    <property type="entry name" value="BIOTIN TRANSPORTER BIOY"/>
    <property type="match status" value="1"/>
</dbReference>
<dbReference type="PIRSF" id="PIRSF016661">
    <property type="entry name" value="BioY"/>
    <property type="match status" value="1"/>
</dbReference>
<keyword evidence="3" id="KW-1133">Transmembrane helix</keyword>
<keyword evidence="2" id="KW-0813">Transport</keyword>
<dbReference type="PANTHER" id="PTHR34295:SF1">
    <property type="entry name" value="BIOTIN TRANSPORTER BIOY"/>
    <property type="match status" value="1"/>
</dbReference>
<sequence length="189" mass="20455">MKEKTFLKTNELILCALFAALIAAGAFIKIPIPVVPFTLQFLFTNLAGMLLGKKSGSISVAVYLLIGLLGIPVFTNGGGPGYIVQPTFGYLIGFLAGSFAAGYVVEKGKTNRLSKWIMAGLLNLIIVYTMGMLYYYIISNYYIHSQIGVKALFLYCFVLAVPGDLLLCIISAMIGKRISDMTNGGLLRC</sequence>
<dbReference type="Gene3D" id="1.10.1760.20">
    <property type="match status" value="1"/>
</dbReference>
<protein>
    <recommendedName>
        <fullName evidence="2">Biotin transporter</fullName>
    </recommendedName>
</protein>
<dbReference type="EMBL" id="FOYZ01000007">
    <property type="protein sequence ID" value="SFR83413.1"/>
    <property type="molecule type" value="Genomic_DNA"/>
</dbReference>